<feature type="binding site" description="axial binding residue" evidence="11">
    <location>
        <position position="216"/>
    </location>
    <ligand>
        <name>heme</name>
        <dbReference type="ChEBI" id="CHEBI:30413"/>
    </ligand>
    <ligandPart>
        <name>Fe</name>
        <dbReference type="ChEBI" id="CHEBI:18248"/>
    </ligandPart>
</feature>
<evidence type="ECO:0000256" key="11">
    <source>
        <dbReference type="HAMAP-Rule" id="MF_01664"/>
    </source>
</evidence>
<dbReference type="InterPro" id="IPR050450">
    <property type="entry name" value="COX15/CtaA_HemeA_synthase"/>
</dbReference>
<comment type="catalytic activity">
    <reaction evidence="11">
        <text>Fe(II)-heme o + 2 A + H2O = Fe(II)-heme a + 2 AH2</text>
        <dbReference type="Rhea" id="RHEA:63388"/>
        <dbReference type="ChEBI" id="CHEBI:13193"/>
        <dbReference type="ChEBI" id="CHEBI:15377"/>
        <dbReference type="ChEBI" id="CHEBI:17499"/>
        <dbReference type="ChEBI" id="CHEBI:60530"/>
        <dbReference type="ChEBI" id="CHEBI:61715"/>
        <dbReference type="EC" id="1.17.99.9"/>
    </reaction>
</comment>
<dbReference type="Proteomes" id="UP000823937">
    <property type="component" value="Unassembled WGS sequence"/>
</dbReference>
<dbReference type="EC" id="1.17.99.9" evidence="11"/>
<feature type="transmembrane region" description="Helical" evidence="11">
    <location>
        <begin position="63"/>
        <end position="80"/>
    </location>
</feature>
<evidence type="ECO:0000256" key="7">
    <source>
        <dbReference type="ARBA" id="ARBA00023004"/>
    </source>
</evidence>
<dbReference type="EMBL" id="DXHX01000050">
    <property type="protein sequence ID" value="HIV74138.1"/>
    <property type="molecule type" value="Genomic_DNA"/>
</dbReference>
<keyword evidence="3 11" id="KW-0812">Transmembrane</keyword>
<feature type="transmembrane region" description="Helical" evidence="11">
    <location>
        <begin position="7"/>
        <end position="26"/>
    </location>
</feature>
<dbReference type="Pfam" id="PF02628">
    <property type="entry name" value="COX15-CtaA"/>
    <property type="match status" value="1"/>
</dbReference>
<reference evidence="12" key="2">
    <citation type="submission" date="2021-04" db="EMBL/GenBank/DDBJ databases">
        <authorList>
            <person name="Gilroy R."/>
        </authorList>
    </citation>
    <scope>NUCLEOTIDE SEQUENCE</scope>
    <source>
        <strain evidence="12">CHK169-2315</strain>
    </source>
</reference>
<evidence type="ECO:0000256" key="5">
    <source>
        <dbReference type="ARBA" id="ARBA00022989"/>
    </source>
</evidence>
<dbReference type="GO" id="GO:0005886">
    <property type="term" value="C:plasma membrane"/>
    <property type="evidence" value="ECO:0007669"/>
    <property type="project" value="UniProtKB-SubCell"/>
</dbReference>
<evidence type="ECO:0000256" key="9">
    <source>
        <dbReference type="ARBA" id="ARBA00023136"/>
    </source>
</evidence>
<comment type="caution">
    <text evidence="12">The sequence shown here is derived from an EMBL/GenBank/DDBJ whole genome shotgun (WGS) entry which is preliminary data.</text>
</comment>
<sequence>MFRTIKWLSVVSTIGMFFILLGGALVTKTDSGAGCGSSWPLCNGQLFPNVITPELIIEYSHRLVSSIIGVTVLLLAVFAWNHLGHIREVKFLSFISVFFLVLQGLIGAAAVVWGQSDFVLAIHFGISLVSFASIFLLMLLIFEIDNKLDADKLHIKKKDRIEIYLLSTYTIIVVYTGALVRHINANLVCGSWPFCNNGAPFAFADYNFHQWVQMGHRLLAAILFIWTLTFLIKVHKNYRNNRVMYYGWVISFSLILLQVLFGAMIIFTELNLWIALFHAFFITCYFGMLSYFMLLSNRSAHQEQKVNVKQTNKNILHMKQNAKNEA</sequence>
<feature type="transmembrane region" description="Helical" evidence="11">
    <location>
        <begin position="273"/>
        <end position="295"/>
    </location>
</feature>
<comment type="function">
    <text evidence="11">Catalyzes the conversion of heme O to heme A by two successive hydroxylations of the methyl group at C8. The first hydroxylation forms heme I, the second hydroxylation results in an unstable dihydroxymethyl group, which spontaneously dehydrates, resulting in the formyl group of heme A.</text>
</comment>
<keyword evidence="6 11" id="KW-0560">Oxidoreductase</keyword>
<comment type="subunit">
    <text evidence="11">Interacts with CtaB.</text>
</comment>
<dbReference type="PANTHER" id="PTHR35457">
    <property type="entry name" value="HEME A SYNTHASE"/>
    <property type="match status" value="1"/>
</dbReference>
<evidence type="ECO:0000313" key="13">
    <source>
        <dbReference type="Proteomes" id="UP000823937"/>
    </source>
</evidence>
<comment type="similarity">
    <text evidence="11">Belongs to the COX15/CtaA family. Type 1 subfamily.</text>
</comment>
<accession>A0A9D1PML5</accession>
<keyword evidence="2 11" id="KW-1003">Cell membrane</keyword>
<keyword evidence="8 11" id="KW-0350">Heme biosynthesis</keyword>
<keyword evidence="5 11" id="KW-1133">Transmembrane helix</keyword>
<feature type="transmembrane region" description="Helical" evidence="11">
    <location>
        <begin position="120"/>
        <end position="142"/>
    </location>
</feature>
<evidence type="ECO:0000256" key="3">
    <source>
        <dbReference type="ARBA" id="ARBA00022692"/>
    </source>
</evidence>
<protein>
    <recommendedName>
        <fullName evidence="11">Heme A synthase</fullName>
        <shortName evidence="11">HAS</shortName>
        <ecNumber evidence="11">1.17.99.9</ecNumber>
    </recommendedName>
    <alternativeName>
        <fullName evidence="11">Cytochrome aa3-controlling protein</fullName>
    </alternativeName>
</protein>
<evidence type="ECO:0000256" key="2">
    <source>
        <dbReference type="ARBA" id="ARBA00022475"/>
    </source>
</evidence>
<evidence type="ECO:0000256" key="4">
    <source>
        <dbReference type="ARBA" id="ARBA00022723"/>
    </source>
</evidence>
<keyword evidence="10" id="KW-1015">Disulfide bond</keyword>
<dbReference type="GO" id="GO:0046872">
    <property type="term" value="F:metal ion binding"/>
    <property type="evidence" value="ECO:0007669"/>
    <property type="project" value="UniProtKB-KW"/>
</dbReference>
<dbReference type="InterPro" id="IPR023755">
    <property type="entry name" value="HemeA_Synthase_type1"/>
</dbReference>
<organism evidence="12 13">
    <name type="scientific">Candidatus Pseudogracilibacillus intestinigallinarum</name>
    <dbReference type="NCBI Taxonomy" id="2838742"/>
    <lineage>
        <taxon>Bacteria</taxon>
        <taxon>Bacillati</taxon>
        <taxon>Bacillota</taxon>
        <taxon>Bacilli</taxon>
        <taxon>Bacillales</taxon>
        <taxon>Bacillaceae</taxon>
        <taxon>Pseudogracilibacillus</taxon>
    </lineage>
</organism>
<feature type="transmembrane region" description="Helical" evidence="11">
    <location>
        <begin position="163"/>
        <end position="183"/>
    </location>
</feature>
<evidence type="ECO:0000256" key="10">
    <source>
        <dbReference type="ARBA" id="ARBA00023157"/>
    </source>
</evidence>
<comment type="cofactor">
    <cofactor evidence="11">
        <name>heme b</name>
        <dbReference type="ChEBI" id="CHEBI:60344"/>
    </cofactor>
</comment>
<feature type="transmembrane region" description="Helical" evidence="11">
    <location>
        <begin position="92"/>
        <end position="114"/>
    </location>
</feature>
<dbReference type="InterPro" id="IPR003780">
    <property type="entry name" value="COX15/CtaA_fam"/>
</dbReference>
<feature type="binding site" description="axial binding residue" evidence="11">
    <location>
        <position position="278"/>
    </location>
    <ligand>
        <name>heme</name>
        <dbReference type="ChEBI" id="CHEBI:30413"/>
    </ligand>
    <ligandPart>
        <name>Fe</name>
        <dbReference type="ChEBI" id="CHEBI:18248"/>
    </ligandPart>
</feature>
<evidence type="ECO:0000256" key="6">
    <source>
        <dbReference type="ARBA" id="ARBA00023002"/>
    </source>
</evidence>
<gene>
    <name evidence="11" type="primary">ctaA</name>
    <name evidence="12" type="ORF">H9895_03550</name>
</gene>
<feature type="transmembrane region" description="Helical" evidence="11">
    <location>
        <begin position="244"/>
        <end position="267"/>
    </location>
</feature>
<comment type="subcellular location">
    <subcellularLocation>
        <location evidence="11">Cell membrane</location>
        <topology evidence="11">Multi-pass membrane protein</topology>
    </subcellularLocation>
    <subcellularLocation>
        <location evidence="1">Membrane</location>
        <topology evidence="1">Multi-pass membrane protein</topology>
    </subcellularLocation>
</comment>
<feature type="transmembrane region" description="Helical" evidence="11">
    <location>
        <begin position="214"/>
        <end position="232"/>
    </location>
</feature>
<dbReference type="PANTHER" id="PTHR35457:SF1">
    <property type="entry name" value="HEME A SYNTHASE"/>
    <property type="match status" value="1"/>
</dbReference>
<dbReference type="GO" id="GO:0120547">
    <property type="term" value="F:heme A synthase activity"/>
    <property type="evidence" value="ECO:0007669"/>
    <property type="project" value="UniProtKB-EC"/>
</dbReference>
<dbReference type="HAMAP" id="MF_01664">
    <property type="entry name" value="HemeA_synth_type1"/>
    <property type="match status" value="1"/>
</dbReference>
<reference evidence="12" key="1">
    <citation type="journal article" date="2021" name="PeerJ">
        <title>Extensive microbial diversity within the chicken gut microbiome revealed by metagenomics and culture.</title>
        <authorList>
            <person name="Gilroy R."/>
            <person name="Ravi A."/>
            <person name="Getino M."/>
            <person name="Pursley I."/>
            <person name="Horton D.L."/>
            <person name="Alikhan N.F."/>
            <person name="Baker D."/>
            <person name="Gharbi K."/>
            <person name="Hall N."/>
            <person name="Watson M."/>
            <person name="Adriaenssens E.M."/>
            <person name="Foster-Nyarko E."/>
            <person name="Jarju S."/>
            <person name="Secka A."/>
            <person name="Antonio M."/>
            <person name="Oren A."/>
            <person name="Chaudhuri R.R."/>
            <person name="La Ragione R."/>
            <person name="Hildebrand F."/>
            <person name="Pallen M.J."/>
        </authorList>
    </citation>
    <scope>NUCLEOTIDE SEQUENCE</scope>
    <source>
        <strain evidence="12">CHK169-2315</strain>
    </source>
</reference>
<comment type="pathway">
    <text evidence="11">Porphyrin-containing compound metabolism; heme A biosynthesis; heme A from heme O: step 1/1.</text>
</comment>
<keyword evidence="4 11" id="KW-0479">Metal-binding</keyword>
<keyword evidence="7 11" id="KW-0408">Iron</keyword>
<proteinExistence type="inferred from homology"/>
<name>A0A9D1PML5_9BACI</name>
<dbReference type="GO" id="GO:0006784">
    <property type="term" value="P:heme A biosynthetic process"/>
    <property type="evidence" value="ECO:0007669"/>
    <property type="project" value="UniProtKB-UniRule"/>
</dbReference>
<evidence type="ECO:0000313" key="12">
    <source>
        <dbReference type="EMBL" id="HIV74138.1"/>
    </source>
</evidence>
<evidence type="ECO:0000256" key="8">
    <source>
        <dbReference type="ARBA" id="ARBA00023133"/>
    </source>
</evidence>
<keyword evidence="9 11" id="KW-0472">Membrane</keyword>
<evidence type="ECO:0000256" key="1">
    <source>
        <dbReference type="ARBA" id="ARBA00004141"/>
    </source>
</evidence>
<dbReference type="AlphaFoldDB" id="A0A9D1PML5"/>